<comment type="caution">
    <text evidence="2">The sequence shown here is derived from an EMBL/GenBank/DDBJ whole genome shotgun (WGS) entry which is preliminary data.</text>
</comment>
<dbReference type="EMBL" id="CAJVCH010545937">
    <property type="protein sequence ID" value="CAG7828044.1"/>
    <property type="molecule type" value="Genomic_DNA"/>
</dbReference>
<evidence type="ECO:0000313" key="2">
    <source>
        <dbReference type="EMBL" id="CAG7828044.1"/>
    </source>
</evidence>
<feature type="compositionally biased region" description="Acidic residues" evidence="1">
    <location>
        <begin position="1"/>
        <end position="18"/>
    </location>
</feature>
<protein>
    <submittedName>
        <fullName evidence="2">Uncharacterized protein</fullName>
    </submittedName>
</protein>
<dbReference type="Proteomes" id="UP000708208">
    <property type="component" value="Unassembled WGS sequence"/>
</dbReference>
<organism evidence="2 3">
    <name type="scientific">Allacma fusca</name>
    <dbReference type="NCBI Taxonomy" id="39272"/>
    <lineage>
        <taxon>Eukaryota</taxon>
        <taxon>Metazoa</taxon>
        <taxon>Ecdysozoa</taxon>
        <taxon>Arthropoda</taxon>
        <taxon>Hexapoda</taxon>
        <taxon>Collembola</taxon>
        <taxon>Symphypleona</taxon>
        <taxon>Sminthuridae</taxon>
        <taxon>Allacma</taxon>
    </lineage>
</organism>
<proteinExistence type="predicted"/>
<feature type="region of interest" description="Disordered" evidence="1">
    <location>
        <begin position="1"/>
        <end position="24"/>
    </location>
</feature>
<dbReference type="AlphaFoldDB" id="A0A8J2PLI7"/>
<feature type="non-terminal residue" evidence="2">
    <location>
        <position position="1"/>
    </location>
</feature>
<sequence>LEILESEEDASNGDEGNVEEPPRIQVPARSLAIALGMY</sequence>
<name>A0A8J2PLI7_9HEXA</name>
<accession>A0A8J2PLI7</accession>
<evidence type="ECO:0000313" key="3">
    <source>
        <dbReference type="Proteomes" id="UP000708208"/>
    </source>
</evidence>
<keyword evidence="3" id="KW-1185">Reference proteome</keyword>
<reference evidence="2" key="1">
    <citation type="submission" date="2021-06" db="EMBL/GenBank/DDBJ databases">
        <authorList>
            <person name="Hodson N. C."/>
            <person name="Mongue J. A."/>
            <person name="Jaron S. K."/>
        </authorList>
    </citation>
    <scope>NUCLEOTIDE SEQUENCE</scope>
</reference>
<evidence type="ECO:0000256" key="1">
    <source>
        <dbReference type="SAM" id="MobiDB-lite"/>
    </source>
</evidence>
<gene>
    <name evidence="2" type="ORF">AFUS01_LOCUS37997</name>
</gene>